<name>A0A6B2KWJ8_9NEIS</name>
<gene>
    <name evidence="2" type="ORF">GZH52_16605</name>
</gene>
<dbReference type="AlphaFoldDB" id="A0A6B2KWJ8"/>
<sequence length="67" mass="7472">MLDRWLQTLRRRRRLALYQLLLSTLLLLAGSVGRSLELSAWLPALMMLLGVAGQLLALVALSSKPRS</sequence>
<keyword evidence="1" id="KW-0472">Membrane</keyword>
<proteinExistence type="predicted"/>
<reference evidence="2 3" key="1">
    <citation type="submission" date="2020-02" db="EMBL/GenBank/DDBJ databases">
        <authorList>
            <person name="Yang Z."/>
        </authorList>
    </citation>
    <scope>NUCLEOTIDE SEQUENCE [LARGE SCALE GENOMIC DNA]</scope>
    <source>
        <strain evidence="2 3">HX-7-9</strain>
    </source>
</reference>
<accession>A0A6B2KWJ8</accession>
<protein>
    <submittedName>
        <fullName evidence="2">Uncharacterized protein</fullName>
    </submittedName>
</protein>
<evidence type="ECO:0000256" key="1">
    <source>
        <dbReference type="SAM" id="Phobius"/>
    </source>
</evidence>
<comment type="caution">
    <text evidence="2">The sequence shown here is derived from an EMBL/GenBank/DDBJ whole genome shotgun (WGS) entry which is preliminary data.</text>
</comment>
<keyword evidence="1" id="KW-1133">Transmembrane helix</keyword>
<keyword evidence="3" id="KW-1185">Reference proteome</keyword>
<organism evidence="2 3">
    <name type="scientific">Crenobacter caeni</name>
    <dbReference type="NCBI Taxonomy" id="2705474"/>
    <lineage>
        <taxon>Bacteria</taxon>
        <taxon>Pseudomonadati</taxon>
        <taxon>Pseudomonadota</taxon>
        <taxon>Betaproteobacteria</taxon>
        <taxon>Neisseriales</taxon>
        <taxon>Neisseriaceae</taxon>
        <taxon>Crenobacter</taxon>
    </lineage>
</organism>
<dbReference type="Proteomes" id="UP000482578">
    <property type="component" value="Unassembled WGS sequence"/>
</dbReference>
<dbReference type="RefSeq" id="WP_163318031.1">
    <property type="nucleotide sequence ID" value="NZ_JAAGAA010000027.1"/>
</dbReference>
<evidence type="ECO:0000313" key="3">
    <source>
        <dbReference type="Proteomes" id="UP000482578"/>
    </source>
</evidence>
<feature type="transmembrane region" description="Helical" evidence="1">
    <location>
        <begin position="40"/>
        <end position="61"/>
    </location>
</feature>
<dbReference type="EMBL" id="JAAGAA010000027">
    <property type="protein sequence ID" value="NDV14380.1"/>
    <property type="molecule type" value="Genomic_DNA"/>
</dbReference>
<keyword evidence="1" id="KW-0812">Transmembrane</keyword>
<evidence type="ECO:0000313" key="2">
    <source>
        <dbReference type="EMBL" id="NDV14380.1"/>
    </source>
</evidence>